<dbReference type="EMBL" id="CP064787">
    <property type="protein sequence ID" value="QSG06041.1"/>
    <property type="molecule type" value="Genomic_DNA"/>
</dbReference>
<dbReference type="RefSeq" id="WP_229112409.1">
    <property type="nucleotide sequence ID" value="NZ_CP064787.1"/>
</dbReference>
<protein>
    <submittedName>
        <fullName evidence="1">PhiH1 repressor family protein, contains HTH domain</fullName>
    </submittedName>
</protein>
<dbReference type="InterPro" id="IPR036388">
    <property type="entry name" value="WH-like_DNA-bd_sf"/>
</dbReference>
<proteinExistence type="predicted"/>
<sequence length="86" mass="9814">MEQIDERILEFLYDDGWATPSMLAREAGIEAGEGRISDRCERLVYAGFVAPVHGDMYEITRWGQLYVEGEVDAEHQPTPTVERALR</sequence>
<dbReference type="Proteomes" id="UP000663525">
    <property type="component" value="Chromosome"/>
</dbReference>
<accession>A0A897N0K9</accession>
<evidence type="ECO:0000313" key="2">
    <source>
        <dbReference type="Proteomes" id="UP000663525"/>
    </source>
</evidence>
<name>A0A897N0K9_9EURY</name>
<dbReference type="Gene3D" id="1.10.10.10">
    <property type="entry name" value="Winged helix-like DNA-binding domain superfamily/Winged helix DNA-binding domain"/>
    <property type="match status" value="1"/>
</dbReference>
<gene>
    <name evidence="1" type="ORF">HSR121_1704</name>
</gene>
<dbReference type="AlphaFoldDB" id="A0A897N0K9"/>
<organism evidence="1 2">
    <name type="scientific">Halapricum desulfuricans</name>
    <dbReference type="NCBI Taxonomy" id="2841257"/>
    <lineage>
        <taxon>Archaea</taxon>
        <taxon>Methanobacteriati</taxon>
        <taxon>Methanobacteriota</taxon>
        <taxon>Stenosarchaea group</taxon>
        <taxon>Halobacteria</taxon>
        <taxon>Halobacteriales</taxon>
        <taxon>Haloarculaceae</taxon>
        <taxon>Halapricum</taxon>
    </lineage>
</organism>
<reference evidence="1" key="1">
    <citation type="submission" date="2020-11" db="EMBL/GenBank/DDBJ databases">
        <title>Carbohydrate-dependent, anaerobic sulfur respiration: A novel catabolism in halophilic archaea.</title>
        <authorList>
            <person name="Sorokin D.Y."/>
            <person name="Messina E."/>
            <person name="Smedile F."/>
            <person name="La Cono V."/>
            <person name="Hallsworth J.E."/>
            <person name="Yakimov M.M."/>
        </authorList>
    </citation>
    <scope>NUCLEOTIDE SEQUENCE</scope>
    <source>
        <strain evidence="1">HSR12-1</strain>
    </source>
</reference>
<evidence type="ECO:0000313" key="1">
    <source>
        <dbReference type="EMBL" id="QSG06041.1"/>
    </source>
</evidence>
<dbReference type="GeneID" id="68855294"/>